<evidence type="ECO:0000256" key="17">
    <source>
        <dbReference type="PIRNR" id="PIRNR000007"/>
    </source>
</evidence>
<keyword evidence="7 17" id="KW-0679">Respiratory chain</keyword>
<dbReference type="InterPro" id="IPR009152">
    <property type="entry name" value="bc1_cytC-su"/>
</dbReference>
<keyword evidence="18" id="KW-0732">Signal</keyword>
<sequence length="272" mass="28422">MKKLSARRRHPLAAIVVLLFALAATGGLYAAFAPAGQAKAEQSNLSLDIEEGKKLFAVGCSSCHGTGGQGTSDGPSLVGVGAASVDFQVGTGRMPMQAPGAQAPKKPKVYTEEETRQLAAFVASLGAGPEIPKPEQYSIKGLTGEEIAAGGDLFRQNCAQCHNFTGEGGALTKGKYAPNLADVDPKHIYEVMETGSQAMPSFPEGIMPEKEKRQIIAYLDQVNTSETENPGGYGLGGFGPVSEGLFAWTIVLALLIGITVWVAARNAKARKS</sequence>
<comment type="caution">
    <text evidence="20">The sequence shown here is derived from an EMBL/GenBank/DDBJ whole genome shotgun (WGS) entry which is preliminary data.</text>
</comment>
<evidence type="ECO:0000259" key="19">
    <source>
        <dbReference type="PROSITE" id="PS51007"/>
    </source>
</evidence>
<evidence type="ECO:0000256" key="3">
    <source>
        <dbReference type="ARBA" id="ARBA00017819"/>
    </source>
</evidence>
<keyword evidence="6 17" id="KW-0349">Heme</keyword>
<keyword evidence="5 17" id="KW-1003">Cell membrane</keyword>
<feature type="chain" id="PRO_5046503475" description="Cytochrome bc1 complex cytochrome c subunit" evidence="18">
    <location>
        <begin position="31"/>
        <end position="272"/>
    </location>
</feature>
<dbReference type="PANTHER" id="PTHR33751">
    <property type="entry name" value="CBB3-TYPE CYTOCHROME C OXIDASE SUBUNIT FIXP"/>
    <property type="match status" value="1"/>
</dbReference>
<gene>
    <name evidence="20" type="ORF">GL263_11105</name>
</gene>
<keyword evidence="14 17" id="KW-0408">Iron</keyword>
<evidence type="ECO:0000313" key="21">
    <source>
        <dbReference type="Proteomes" id="UP000766698"/>
    </source>
</evidence>
<dbReference type="InterPro" id="IPR050597">
    <property type="entry name" value="Cytochrome_c_Oxidase_Subunit"/>
</dbReference>
<evidence type="ECO:0000256" key="13">
    <source>
        <dbReference type="ARBA" id="ARBA00022989"/>
    </source>
</evidence>
<evidence type="ECO:0000256" key="6">
    <source>
        <dbReference type="ARBA" id="ARBA00022617"/>
    </source>
</evidence>
<feature type="signal peptide" evidence="18">
    <location>
        <begin position="1"/>
        <end position="30"/>
    </location>
</feature>
<dbReference type="Proteomes" id="UP000766698">
    <property type="component" value="Unassembled WGS sequence"/>
</dbReference>
<keyword evidence="21" id="KW-1185">Reference proteome</keyword>
<evidence type="ECO:0000256" key="10">
    <source>
        <dbReference type="ARBA" id="ARBA00022737"/>
    </source>
</evidence>
<dbReference type="EMBL" id="WMLF01000125">
    <property type="protein sequence ID" value="MBB1244102.1"/>
    <property type="molecule type" value="Genomic_DNA"/>
</dbReference>
<evidence type="ECO:0000256" key="2">
    <source>
        <dbReference type="ARBA" id="ARBA00012951"/>
    </source>
</evidence>
<feature type="transmembrane region" description="Helical" evidence="17">
    <location>
        <begin position="245"/>
        <end position="264"/>
    </location>
</feature>
<evidence type="ECO:0000256" key="11">
    <source>
        <dbReference type="ARBA" id="ARBA00022967"/>
    </source>
</evidence>
<comment type="catalytic activity">
    <reaction evidence="16 17">
        <text>a quinol + 2 Fe(III)-[cytochrome c](out) = a quinone + 2 Fe(II)-[cytochrome c](out) + 2 H(+)(out)</text>
        <dbReference type="Rhea" id="RHEA:11484"/>
        <dbReference type="Rhea" id="RHEA-COMP:10350"/>
        <dbReference type="Rhea" id="RHEA-COMP:14399"/>
        <dbReference type="ChEBI" id="CHEBI:15378"/>
        <dbReference type="ChEBI" id="CHEBI:24646"/>
        <dbReference type="ChEBI" id="CHEBI:29033"/>
        <dbReference type="ChEBI" id="CHEBI:29034"/>
        <dbReference type="ChEBI" id="CHEBI:132124"/>
        <dbReference type="EC" id="7.1.1.8"/>
    </reaction>
</comment>
<keyword evidence="15 17" id="KW-0472">Membrane</keyword>
<keyword evidence="12 17" id="KW-0249">Electron transport</keyword>
<keyword evidence="13 17" id="KW-1133">Transmembrane helix</keyword>
<feature type="domain" description="Cytochrome c" evidence="19">
    <location>
        <begin position="47"/>
        <end position="126"/>
    </location>
</feature>
<dbReference type="Pfam" id="PF00034">
    <property type="entry name" value="Cytochrom_C"/>
    <property type="match status" value="1"/>
</dbReference>
<feature type="domain" description="Cytochrome c" evidence="19">
    <location>
        <begin position="145"/>
        <end position="223"/>
    </location>
</feature>
<evidence type="ECO:0000256" key="1">
    <source>
        <dbReference type="ARBA" id="ARBA00004651"/>
    </source>
</evidence>
<reference evidence="21" key="1">
    <citation type="journal article" date="2020" name="Syst. Appl. Microbiol.">
        <title>Streptomyces alkaliterrae sp. nov., isolated from an alkaline soil, and emended descriptions of Streptomyces alkaliphilus, Streptomyces calidiresistens and Streptomyces durbertensis.</title>
        <authorList>
            <person name="Swiecimska M."/>
            <person name="Golinska P."/>
            <person name="Nouioui I."/>
            <person name="Wypij M."/>
            <person name="Rai M."/>
            <person name="Sangal V."/>
            <person name="Goodfellow M."/>
        </authorList>
    </citation>
    <scope>NUCLEOTIDE SEQUENCE [LARGE SCALE GENOMIC DNA]</scope>
    <source>
        <strain evidence="21">DSM 104538</strain>
    </source>
</reference>
<keyword evidence="4 17" id="KW-0813">Transport</keyword>
<evidence type="ECO:0000256" key="8">
    <source>
        <dbReference type="ARBA" id="ARBA00022692"/>
    </source>
</evidence>
<evidence type="ECO:0000256" key="14">
    <source>
        <dbReference type="ARBA" id="ARBA00023004"/>
    </source>
</evidence>
<comment type="subcellular location">
    <subcellularLocation>
        <location evidence="1 17">Cell membrane</location>
        <topology evidence="1 17">Multi-pass membrane protein</topology>
    </subcellularLocation>
</comment>
<proteinExistence type="predicted"/>
<accession>A0ABR6EFJ9</accession>
<dbReference type="Gene3D" id="1.10.760.10">
    <property type="entry name" value="Cytochrome c-like domain"/>
    <property type="match status" value="2"/>
</dbReference>
<dbReference type="RefSeq" id="WP_182855461.1">
    <property type="nucleotide sequence ID" value="NZ_WMLF01000125.1"/>
</dbReference>
<evidence type="ECO:0000256" key="15">
    <source>
        <dbReference type="ARBA" id="ARBA00023136"/>
    </source>
</evidence>
<evidence type="ECO:0000256" key="7">
    <source>
        <dbReference type="ARBA" id="ARBA00022660"/>
    </source>
</evidence>
<keyword evidence="8 17" id="KW-0812">Transmembrane</keyword>
<protein>
    <recommendedName>
        <fullName evidence="3 17">Cytochrome bc1 complex cytochrome c subunit</fullName>
        <ecNumber evidence="2 17">7.1.1.8</ecNumber>
    </recommendedName>
</protein>
<keyword evidence="10" id="KW-0677">Repeat</keyword>
<keyword evidence="9 17" id="KW-0479">Metal-binding</keyword>
<evidence type="ECO:0000256" key="12">
    <source>
        <dbReference type="ARBA" id="ARBA00022982"/>
    </source>
</evidence>
<dbReference type="EC" id="7.1.1.8" evidence="2 17"/>
<dbReference type="InterPro" id="IPR036909">
    <property type="entry name" value="Cyt_c-like_dom_sf"/>
</dbReference>
<dbReference type="PIRSF" id="PIRSF000007">
    <property type="entry name" value="Ubiq_cycred_cyc"/>
    <property type="match status" value="1"/>
</dbReference>
<keyword evidence="11 17" id="KW-1278">Translocase</keyword>
<evidence type="ECO:0000256" key="9">
    <source>
        <dbReference type="ARBA" id="ARBA00022723"/>
    </source>
</evidence>
<evidence type="ECO:0000256" key="18">
    <source>
        <dbReference type="SAM" id="SignalP"/>
    </source>
</evidence>
<dbReference type="Pfam" id="PF13442">
    <property type="entry name" value="Cytochrome_CBB3"/>
    <property type="match status" value="1"/>
</dbReference>
<dbReference type="PROSITE" id="PS51007">
    <property type="entry name" value="CYTC"/>
    <property type="match status" value="2"/>
</dbReference>
<evidence type="ECO:0000313" key="20">
    <source>
        <dbReference type="EMBL" id="MBB1244102.1"/>
    </source>
</evidence>
<evidence type="ECO:0000256" key="5">
    <source>
        <dbReference type="ARBA" id="ARBA00022475"/>
    </source>
</evidence>
<dbReference type="InterPro" id="IPR009056">
    <property type="entry name" value="Cyt_c-like_dom"/>
</dbReference>
<comment type="subunit">
    <text evidence="17">The cytochrome bc1 complex is composed of a cytochrome b (QcrB), the Rieske iron-sulfur protein (QcrA) and a diheme cytochrome c (QcrC) subunit.</text>
</comment>
<evidence type="ECO:0000256" key="4">
    <source>
        <dbReference type="ARBA" id="ARBA00022448"/>
    </source>
</evidence>
<dbReference type="PANTHER" id="PTHR33751:SF13">
    <property type="entry name" value="CYTOCHROME BC1 COMPLEX CYTOCHROME C SUBUNIT"/>
    <property type="match status" value="1"/>
</dbReference>
<organism evidence="20 21">
    <name type="scientific">Streptomyces durbertensis</name>
    <dbReference type="NCBI Taxonomy" id="2448886"/>
    <lineage>
        <taxon>Bacteria</taxon>
        <taxon>Bacillati</taxon>
        <taxon>Actinomycetota</taxon>
        <taxon>Actinomycetes</taxon>
        <taxon>Kitasatosporales</taxon>
        <taxon>Streptomycetaceae</taxon>
        <taxon>Streptomyces</taxon>
    </lineage>
</organism>
<evidence type="ECO:0000256" key="16">
    <source>
        <dbReference type="ARBA" id="ARBA00029351"/>
    </source>
</evidence>
<comment type="caution">
    <text evidence="17">Lacks conserved residue(s) required for the propagation of feature annotation.</text>
</comment>
<dbReference type="SUPFAM" id="SSF46626">
    <property type="entry name" value="Cytochrome c"/>
    <property type="match status" value="2"/>
</dbReference>
<name>A0ABR6EFJ9_9ACTN</name>